<evidence type="ECO:0000313" key="1">
    <source>
        <dbReference type="EMBL" id="VDL82123.1"/>
    </source>
</evidence>
<dbReference type="EMBL" id="UYSL01023378">
    <property type="protein sequence ID" value="VDL82123.1"/>
    <property type="molecule type" value="Genomic_DNA"/>
</dbReference>
<keyword evidence="2" id="KW-1185">Reference proteome</keyword>
<dbReference type="WBParaSite" id="NBR_0001839701-mRNA-1">
    <property type="protein sequence ID" value="NBR_0001839701-mRNA-1"/>
    <property type="gene ID" value="NBR_0001839701"/>
</dbReference>
<proteinExistence type="predicted"/>
<evidence type="ECO:0000313" key="2">
    <source>
        <dbReference type="Proteomes" id="UP000271162"/>
    </source>
</evidence>
<sequence>METPPALSPVTTPTKLTDCLVNNELDMLRASMFLDKNRFSNEAAYKEFVQAVAASSISRFSCDGLDEIIDLKIFQKHITMAFQLFITDPPEEIQRYAIRIAGKSGRDMSLKTLPEEVETILIDFALDMLGYGQPEIKCRASVALEESRFFASLGSTYEERSEALSVLVEEREDWKKQMNRSLQLALRDIRSYTYGQINGVNQWIKSRRQKKVQEQREDEDLEDNVL</sequence>
<name>A0A0N4YMJ5_NIPBR</name>
<reference evidence="1 2" key="2">
    <citation type="submission" date="2018-11" db="EMBL/GenBank/DDBJ databases">
        <authorList>
            <consortium name="Pathogen Informatics"/>
        </authorList>
    </citation>
    <scope>NUCLEOTIDE SEQUENCE [LARGE SCALE GENOMIC DNA]</scope>
</reference>
<dbReference type="AlphaFoldDB" id="A0A0N4YMJ5"/>
<organism evidence="3">
    <name type="scientific">Nippostrongylus brasiliensis</name>
    <name type="common">Rat hookworm</name>
    <dbReference type="NCBI Taxonomy" id="27835"/>
    <lineage>
        <taxon>Eukaryota</taxon>
        <taxon>Metazoa</taxon>
        <taxon>Ecdysozoa</taxon>
        <taxon>Nematoda</taxon>
        <taxon>Chromadorea</taxon>
        <taxon>Rhabditida</taxon>
        <taxon>Rhabditina</taxon>
        <taxon>Rhabditomorpha</taxon>
        <taxon>Strongyloidea</taxon>
        <taxon>Heligmosomidae</taxon>
        <taxon>Nippostrongylus</taxon>
    </lineage>
</organism>
<evidence type="ECO:0000313" key="3">
    <source>
        <dbReference type="WBParaSite" id="NBR_0001839701-mRNA-1"/>
    </source>
</evidence>
<gene>
    <name evidence="1" type="ORF">NBR_LOCUS18398</name>
</gene>
<reference evidence="3" key="1">
    <citation type="submission" date="2017-02" db="UniProtKB">
        <authorList>
            <consortium name="WormBaseParasite"/>
        </authorList>
    </citation>
    <scope>IDENTIFICATION</scope>
</reference>
<dbReference type="Proteomes" id="UP000271162">
    <property type="component" value="Unassembled WGS sequence"/>
</dbReference>
<protein>
    <submittedName>
        <fullName evidence="3">RGS domain-containing protein</fullName>
    </submittedName>
</protein>
<accession>A0A0N4YMJ5</accession>